<evidence type="ECO:0000256" key="2">
    <source>
        <dbReference type="ARBA" id="ARBA00022803"/>
    </source>
</evidence>
<dbReference type="EMBL" id="QKYT01000087">
    <property type="protein sequence ID" value="RIA94191.1"/>
    <property type="molecule type" value="Genomic_DNA"/>
</dbReference>
<dbReference type="OrthoDB" id="329563at2759"/>
<dbReference type="InterPro" id="IPR019734">
    <property type="entry name" value="TPR_rpt"/>
</dbReference>
<dbReference type="InterPro" id="IPR011990">
    <property type="entry name" value="TPR-like_helical_dom_sf"/>
</dbReference>
<dbReference type="STRING" id="658196.A0A397TGR5"/>
<keyword evidence="4" id="KW-1185">Reference proteome</keyword>
<proteinExistence type="predicted"/>
<evidence type="ECO:0000313" key="4">
    <source>
        <dbReference type="Proteomes" id="UP000265703"/>
    </source>
</evidence>
<dbReference type="Proteomes" id="UP000265703">
    <property type="component" value="Unassembled WGS sequence"/>
</dbReference>
<evidence type="ECO:0000256" key="1">
    <source>
        <dbReference type="ARBA" id="ARBA00022737"/>
    </source>
</evidence>
<dbReference type="SMART" id="SM00028">
    <property type="entry name" value="TPR"/>
    <property type="match status" value="2"/>
</dbReference>
<dbReference type="PANTHER" id="PTHR44858:SF1">
    <property type="entry name" value="UDP-N-ACETYLGLUCOSAMINE--PEPTIDE N-ACETYLGLUCOSAMINYLTRANSFERASE SPINDLY-RELATED"/>
    <property type="match status" value="1"/>
</dbReference>
<protein>
    <submittedName>
        <fullName evidence="3">Uncharacterized protein</fullName>
    </submittedName>
</protein>
<evidence type="ECO:0000313" key="3">
    <source>
        <dbReference type="EMBL" id="RIA94191.1"/>
    </source>
</evidence>
<dbReference type="Gene3D" id="1.25.40.10">
    <property type="entry name" value="Tetratricopeptide repeat domain"/>
    <property type="match status" value="1"/>
</dbReference>
<sequence length="171" mass="20186">MLDKLLNIINKEDPLILCYYGEILSKKKKSFDTAVSYFTRASIIDPENVYNLNKRAITHFIRKDYNKALLDLDKAIQLDTSNSIAYFYKWLIYSIEEDSHNAESVFKTCTELDVWSHLYEICKFNDNNDAELGIVNKFNMFMYRAQMIYFAENLINLDGKLCHFQENDSNR</sequence>
<comment type="caution">
    <text evidence="3">The sequence shown here is derived from an EMBL/GenBank/DDBJ whole genome shotgun (WGS) entry which is preliminary data.</text>
</comment>
<dbReference type="InterPro" id="IPR050498">
    <property type="entry name" value="Ycf3"/>
</dbReference>
<keyword evidence="1" id="KW-0677">Repeat</keyword>
<dbReference type="AlphaFoldDB" id="A0A397TGR5"/>
<name>A0A397TGR5_9GLOM</name>
<organism evidence="3 4">
    <name type="scientific">Glomus cerebriforme</name>
    <dbReference type="NCBI Taxonomy" id="658196"/>
    <lineage>
        <taxon>Eukaryota</taxon>
        <taxon>Fungi</taxon>
        <taxon>Fungi incertae sedis</taxon>
        <taxon>Mucoromycota</taxon>
        <taxon>Glomeromycotina</taxon>
        <taxon>Glomeromycetes</taxon>
        <taxon>Glomerales</taxon>
        <taxon>Glomeraceae</taxon>
        <taxon>Glomus</taxon>
    </lineage>
</organism>
<dbReference type="PANTHER" id="PTHR44858">
    <property type="entry name" value="TETRATRICOPEPTIDE REPEAT PROTEIN 6"/>
    <property type="match status" value="1"/>
</dbReference>
<gene>
    <name evidence="3" type="ORF">C1645_760615</name>
</gene>
<dbReference type="SUPFAM" id="SSF48452">
    <property type="entry name" value="TPR-like"/>
    <property type="match status" value="1"/>
</dbReference>
<accession>A0A397TGR5</accession>
<reference evidence="3 4" key="1">
    <citation type="submission" date="2018-06" db="EMBL/GenBank/DDBJ databases">
        <title>Comparative genomics reveals the genomic features of Rhizophagus irregularis, R. cerebriforme, R. diaphanum and Gigaspora rosea, and their symbiotic lifestyle signature.</title>
        <authorList>
            <person name="Morin E."/>
            <person name="San Clemente H."/>
            <person name="Chen E.C.H."/>
            <person name="De La Providencia I."/>
            <person name="Hainaut M."/>
            <person name="Kuo A."/>
            <person name="Kohler A."/>
            <person name="Murat C."/>
            <person name="Tang N."/>
            <person name="Roy S."/>
            <person name="Loubradou J."/>
            <person name="Henrissat B."/>
            <person name="Grigoriev I.V."/>
            <person name="Corradi N."/>
            <person name="Roux C."/>
            <person name="Martin F.M."/>
        </authorList>
    </citation>
    <scope>NUCLEOTIDE SEQUENCE [LARGE SCALE GENOMIC DNA]</scope>
    <source>
        <strain evidence="3 4">DAOM 227022</strain>
    </source>
</reference>
<keyword evidence="2" id="KW-0802">TPR repeat</keyword>